<evidence type="ECO:0000256" key="1">
    <source>
        <dbReference type="ARBA" id="ARBA00001938"/>
    </source>
</evidence>
<gene>
    <name evidence="16" type="ORF">CHS0354_000470</name>
</gene>
<keyword evidence="7" id="KW-0479">Metal-binding</keyword>
<evidence type="ECO:0000313" key="16">
    <source>
        <dbReference type="EMBL" id="KAK3604808.1"/>
    </source>
</evidence>
<feature type="domain" description="Lipoyl-binding" evidence="15">
    <location>
        <begin position="23"/>
        <end position="105"/>
    </location>
</feature>
<comment type="pathway">
    <text evidence="2">Cofactor biosynthesis; NAD(+) biosynthesis.</text>
</comment>
<dbReference type="PANTHER" id="PTHR23090:SF9">
    <property type="entry name" value="GLUTAMINE-DEPENDENT NAD(+) SYNTHETASE"/>
    <property type="match status" value="1"/>
</dbReference>
<dbReference type="GO" id="GO:0008795">
    <property type="term" value="F:NAD+ synthase activity"/>
    <property type="evidence" value="ECO:0007669"/>
    <property type="project" value="InterPro"/>
</dbReference>
<name>A0AAE0T7V5_9BIVA</name>
<evidence type="ECO:0000256" key="12">
    <source>
        <dbReference type="ARBA" id="ARBA00022946"/>
    </source>
</evidence>
<evidence type="ECO:0000256" key="11">
    <source>
        <dbReference type="ARBA" id="ARBA00022842"/>
    </source>
</evidence>
<keyword evidence="8" id="KW-0547">Nucleotide-binding</keyword>
<comment type="caution">
    <text evidence="16">The sequence shown here is derived from an EMBL/GenBank/DDBJ whole genome shotgun (WGS) entry which is preliminary data.</text>
</comment>
<dbReference type="InterPro" id="IPR003694">
    <property type="entry name" value="NAD_synthase"/>
</dbReference>
<dbReference type="GO" id="GO:0003952">
    <property type="term" value="F:NAD+ synthase (glutamine-hydrolyzing) activity"/>
    <property type="evidence" value="ECO:0007669"/>
    <property type="project" value="InterPro"/>
</dbReference>
<comment type="similarity">
    <text evidence="4">Belongs to the GcvH family.</text>
</comment>
<dbReference type="InterPro" id="IPR011053">
    <property type="entry name" value="Single_hybrid_motif"/>
</dbReference>
<dbReference type="SUPFAM" id="SSF51230">
    <property type="entry name" value="Single hybrid motif"/>
    <property type="match status" value="1"/>
</dbReference>
<keyword evidence="9 14" id="KW-0450">Lipoyl</keyword>
<evidence type="ECO:0000256" key="10">
    <source>
        <dbReference type="ARBA" id="ARBA00022840"/>
    </source>
</evidence>
<feature type="modified residue" description="N6-lipoyllysine" evidence="14">
    <location>
        <position position="64"/>
    </location>
</feature>
<dbReference type="NCBIfam" id="NF010587">
    <property type="entry name" value="PRK13980.1"/>
    <property type="match status" value="1"/>
</dbReference>
<accession>A0AAE0T7V5</accession>
<dbReference type="GO" id="GO:0005737">
    <property type="term" value="C:cytoplasm"/>
    <property type="evidence" value="ECO:0007669"/>
    <property type="project" value="InterPro"/>
</dbReference>
<evidence type="ECO:0000256" key="2">
    <source>
        <dbReference type="ARBA" id="ARBA00004790"/>
    </source>
</evidence>
<evidence type="ECO:0000256" key="7">
    <source>
        <dbReference type="ARBA" id="ARBA00022723"/>
    </source>
</evidence>
<dbReference type="SUPFAM" id="SSF52402">
    <property type="entry name" value="Adenine nucleotide alpha hydrolases-like"/>
    <property type="match status" value="1"/>
</dbReference>
<sequence>MNIPNNLYYTKEHEWVKSLDNKSLAVGITDFAQFELGDIVYVDLKPVGTKLKSGETFGTVEAVKTVSDLFMPIDGEIIECNPKLTVDAALVNSSPYDEGWMIKALIMFLRNEVYRVGYKQVVVGLSGGIDSAVTTSLCVRAFGAENVLAVLMPYSSSSQESIDHATLLANTLKLPSEIKSVTSFANSFFNDSTNLTNIRRGNVLARCRMIVLYDISSRDKRLVIGTSNKTELLLGYGTLFGDMASAINPIGDIYKSDIFKFAHWLNIPSPIIEKKPSADLWEGQTDEADFGFSYSECDEILFNLVDLRMSDEEILSNININPATYFKIKSLIQKNQFKRMMPIIPKLSNRTIGIDFLYARDWNT</sequence>
<dbReference type="GO" id="GO:0005960">
    <property type="term" value="C:glycine cleavage complex"/>
    <property type="evidence" value="ECO:0007669"/>
    <property type="project" value="InterPro"/>
</dbReference>
<dbReference type="InterPro" id="IPR017453">
    <property type="entry name" value="GCV_H_sub"/>
</dbReference>
<dbReference type="GO" id="GO:0019464">
    <property type="term" value="P:glycine decarboxylation via glycine cleavage system"/>
    <property type="evidence" value="ECO:0007669"/>
    <property type="project" value="InterPro"/>
</dbReference>
<evidence type="ECO:0000256" key="14">
    <source>
        <dbReference type="PIRSR" id="PIRSR617453-50"/>
    </source>
</evidence>
<dbReference type="Pfam" id="PF02540">
    <property type="entry name" value="NAD_synthase"/>
    <property type="match status" value="1"/>
</dbReference>
<evidence type="ECO:0000259" key="15">
    <source>
        <dbReference type="PROSITE" id="PS50968"/>
    </source>
</evidence>
<dbReference type="Gene3D" id="2.40.50.100">
    <property type="match status" value="1"/>
</dbReference>
<dbReference type="InterPro" id="IPR033753">
    <property type="entry name" value="GCV_H/Fam206"/>
</dbReference>
<organism evidence="16 17">
    <name type="scientific">Potamilus streckersoni</name>
    <dbReference type="NCBI Taxonomy" id="2493646"/>
    <lineage>
        <taxon>Eukaryota</taxon>
        <taxon>Metazoa</taxon>
        <taxon>Spiralia</taxon>
        <taxon>Lophotrochozoa</taxon>
        <taxon>Mollusca</taxon>
        <taxon>Bivalvia</taxon>
        <taxon>Autobranchia</taxon>
        <taxon>Heteroconchia</taxon>
        <taxon>Palaeoheterodonta</taxon>
        <taxon>Unionida</taxon>
        <taxon>Unionoidea</taxon>
        <taxon>Unionidae</taxon>
        <taxon>Ambleminae</taxon>
        <taxon>Lampsilini</taxon>
        <taxon>Potamilus</taxon>
    </lineage>
</organism>
<reference evidence="16" key="2">
    <citation type="journal article" date="2021" name="Genome Biol. Evol.">
        <title>Developing a high-quality reference genome for a parasitic bivalve with doubly uniparental inheritance (Bivalvia: Unionida).</title>
        <authorList>
            <person name="Smith C.H."/>
        </authorList>
    </citation>
    <scope>NUCLEOTIDE SEQUENCE</scope>
    <source>
        <strain evidence="16">CHS0354</strain>
        <tissue evidence="16">Mantle</tissue>
    </source>
</reference>
<dbReference type="Proteomes" id="UP001195483">
    <property type="component" value="Unassembled WGS sequence"/>
</dbReference>
<evidence type="ECO:0000256" key="5">
    <source>
        <dbReference type="ARBA" id="ARBA00018130"/>
    </source>
</evidence>
<dbReference type="NCBIfam" id="NF002270">
    <property type="entry name" value="PRK01202.1"/>
    <property type="match status" value="1"/>
</dbReference>
<reference evidence="16" key="3">
    <citation type="submission" date="2023-05" db="EMBL/GenBank/DDBJ databases">
        <authorList>
            <person name="Smith C.H."/>
        </authorList>
    </citation>
    <scope>NUCLEOTIDE SEQUENCE</scope>
    <source>
        <strain evidence="16">CHS0354</strain>
        <tissue evidence="16">Mantle</tissue>
    </source>
</reference>
<dbReference type="InterPro" id="IPR000089">
    <property type="entry name" value="Biotin_lipoyl"/>
</dbReference>
<dbReference type="PROSITE" id="PS50968">
    <property type="entry name" value="BIOTINYL_LIPOYL"/>
    <property type="match status" value="1"/>
</dbReference>
<evidence type="ECO:0000256" key="3">
    <source>
        <dbReference type="ARBA" id="ARBA00005859"/>
    </source>
</evidence>
<dbReference type="PROSITE" id="PS00189">
    <property type="entry name" value="LIPOYL"/>
    <property type="match status" value="1"/>
</dbReference>
<dbReference type="InterPro" id="IPR014729">
    <property type="entry name" value="Rossmann-like_a/b/a_fold"/>
</dbReference>
<keyword evidence="17" id="KW-1185">Reference proteome</keyword>
<dbReference type="CDD" id="cd00553">
    <property type="entry name" value="NAD_synthase"/>
    <property type="match status" value="1"/>
</dbReference>
<dbReference type="InterPro" id="IPR022310">
    <property type="entry name" value="NAD/GMP_synthase"/>
</dbReference>
<dbReference type="CDD" id="cd06848">
    <property type="entry name" value="GCS_H"/>
    <property type="match status" value="1"/>
</dbReference>
<dbReference type="FunFam" id="3.40.50.620:FF:000106">
    <property type="entry name" value="Glutamine-dependent NAD(+) synthetase"/>
    <property type="match status" value="1"/>
</dbReference>
<dbReference type="HAMAP" id="MF_00272">
    <property type="entry name" value="GcvH"/>
    <property type="match status" value="1"/>
</dbReference>
<dbReference type="EMBL" id="JAEAOA010000085">
    <property type="protein sequence ID" value="KAK3604808.1"/>
    <property type="molecule type" value="Genomic_DNA"/>
</dbReference>
<dbReference type="GO" id="GO:0005524">
    <property type="term" value="F:ATP binding"/>
    <property type="evidence" value="ECO:0007669"/>
    <property type="project" value="UniProtKB-KW"/>
</dbReference>
<evidence type="ECO:0000256" key="8">
    <source>
        <dbReference type="ARBA" id="ARBA00022741"/>
    </source>
</evidence>
<dbReference type="InterPro" id="IPR022926">
    <property type="entry name" value="NH(3)-dep_NAD(+)_synth"/>
</dbReference>
<dbReference type="HAMAP" id="MF_00193">
    <property type="entry name" value="NadE_ammonia_dep"/>
    <property type="match status" value="1"/>
</dbReference>
<dbReference type="GO" id="GO:0009435">
    <property type="term" value="P:NAD+ biosynthetic process"/>
    <property type="evidence" value="ECO:0007669"/>
    <property type="project" value="InterPro"/>
</dbReference>
<dbReference type="PANTHER" id="PTHR23090">
    <property type="entry name" value="NH 3 /GLUTAMINE-DEPENDENT NAD + SYNTHETASE"/>
    <property type="match status" value="1"/>
</dbReference>
<reference evidence="16" key="1">
    <citation type="journal article" date="2021" name="Genome Biol. Evol.">
        <title>A High-Quality Reference Genome for a Parasitic Bivalve with Doubly Uniparental Inheritance (Bivalvia: Unionida).</title>
        <authorList>
            <person name="Smith C.H."/>
        </authorList>
    </citation>
    <scope>NUCLEOTIDE SEQUENCE</scope>
    <source>
        <strain evidence="16">CHS0354</strain>
    </source>
</reference>
<keyword evidence="12" id="KW-0809">Transit peptide</keyword>
<dbReference type="InterPro" id="IPR002930">
    <property type="entry name" value="GCV_H"/>
</dbReference>
<dbReference type="Gene3D" id="3.40.50.620">
    <property type="entry name" value="HUPs"/>
    <property type="match status" value="1"/>
</dbReference>
<evidence type="ECO:0000313" key="17">
    <source>
        <dbReference type="Proteomes" id="UP001195483"/>
    </source>
</evidence>
<evidence type="ECO:0000256" key="13">
    <source>
        <dbReference type="ARBA" id="ARBA00023027"/>
    </source>
</evidence>
<comment type="cofactor">
    <cofactor evidence="1">
        <name>(R)-lipoate</name>
        <dbReference type="ChEBI" id="CHEBI:83088"/>
    </cofactor>
</comment>
<dbReference type="AlphaFoldDB" id="A0AAE0T7V5"/>
<keyword evidence="6" id="KW-0436">Ligase</keyword>
<comment type="similarity">
    <text evidence="3">Belongs to the NAD synthetase family.</text>
</comment>
<evidence type="ECO:0000256" key="6">
    <source>
        <dbReference type="ARBA" id="ARBA00022598"/>
    </source>
</evidence>
<keyword evidence="10" id="KW-0067">ATP-binding</keyword>
<keyword evidence="13" id="KW-0520">NAD</keyword>
<dbReference type="GO" id="GO:0046872">
    <property type="term" value="F:metal ion binding"/>
    <property type="evidence" value="ECO:0007669"/>
    <property type="project" value="UniProtKB-KW"/>
</dbReference>
<evidence type="ECO:0000256" key="4">
    <source>
        <dbReference type="ARBA" id="ARBA00009249"/>
    </source>
</evidence>
<proteinExistence type="inferred from homology"/>
<dbReference type="NCBIfam" id="TIGR00527">
    <property type="entry name" value="gcvH"/>
    <property type="match status" value="1"/>
</dbReference>
<protein>
    <recommendedName>
        <fullName evidence="5">Glycine cleavage system H protein, mitochondrial</fullName>
    </recommendedName>
</protein>
<dbReference type="GO" id="GO:0004359">
    <property type="term" value="F:glutaminase activity"/>
    <property type="evidence" value="ECO:0007669"/>
    <property type="project" value="InterPro"/>
</dbReference>
<keyword evidence="11" id="KW-0460">Magnesium</keyword>
<dbReference type="NCBIfam" id="TIGR00552">
    <property type="entry name" value="nadE"/>
    <property type="match status" value="1"/>
</dbReference>
<evidence type="ECO:0000256" key="9">
    <source>
        <dbReference type="ARBA" id="ARBA00022823"/>
    </source>
</evidence>
<dbReference type="InterPro" id="IPR003016">
    <property type="entry name" value="2-oxoA_DH_lipoyl-BS"/>
</dbReference>